<keyword evidence="7" id="KW-1185">Reference proteome</keyword>
<dbReference type="AlphaFoldDB" id="A0A067R2C3"/>
<proteinExistence type="inferred from homology"/>
<keyword evidence="2" id="KW-0689">Ribosomal protein</keyword>
<evidence type="ECO:0000313" key="7">
    <source>
        <dbReference type="Proteomes" id="UP000027135"/>
    </source>
</evidence>
<dbReference type="GO" id="GO:0003735">
    <property type="term" value="F:structural constituent of ribosome"/>
    <property type="evidence" value="ECO:0007669"/>
    <property type="project" value="InterPro"/>
</dbReference>
<dbReference type="PANTHER" id="PTHR14503">
    <property type="entry name" value="MITOCHONDRIAL RIBOSOMAL PROTEIN 34 FAMILY MEMBER"/>
    <property type="match status" value="1"/>
</dbReference>
<organism evidence="6 7">
    <name type="scientific">Zootermopsis nevadensis</name>
    <name type="common">Dampwood termite</name>
    <dbReference type="NCBI Taxonomy" id="136037"/>
    <lineage>
        <taxon>Eukaryota</taxon>
        <taxon>Metazoa</taxon>
        <taxon>Ecdysozoa</taxon>
        <taxon>Arthropoda</taxon>
        <taxon>Hexapoda</taxon>
        <taxon>Insecta</taxon>
        <taxon>Pterygota</taxon>
        <taxon>Neoptera</taxon>
        <taxon>Polyneoptera</taxon>
        <taxon>Dictyoptera</taxon>
        <taxon>Blattodea</taxon>
        <taxon>Blattoidea</taxon>
        <taxon>Termitoidae</taxon>
        <taxon>Termopsidae</taxon>
        <taxon>Zootermopsis</taxon>
    </lineage>
</organism>
<dbReference type="EMBL" id="KK852805">
    <property type="protein sequence ID" value="KDR16128.1"/>
    <property type="molecule type" value="Genomic_DNA"/>
</dbReference>
<comment type="similarity">
    <text evidence="1">Belongs to the bacterial ribosomal protein bL34 family.</text>
</comment>
<dbReference type="Pfam" id="PF00468">
    <property type="entry name" value="Ribosomal_L34"/>
    <property type="match status" value="1"/>
</dbReference>
<evidence type="ECO:0000256" key="2">
    <source>
        <dbReference type="ARBA" id="ARBA00022980"/>
    </source>
</evidence>
<dbReference type="InterPro" id="IPR000271">
    <property type="entry name" value="Ribosomal_bL34"/>
</dbReference>
<feature type="non-terminal residue" evidence="6">
    <location>
        <position position="1"/>
    </location>
</feature>
<evidence type="ECO:0000256" key="3">
    <source>
        <dbReference type="ARBA" id="ARBA00023274"/>
    </source>
</evidence>
<dbReference type="FunFam" id="1.10.287.3980:FF:000001">
    <property type="entry name" value="Mitochondrial ribosomal protein L34"/>
    <property type="match status" value="1"/>
</dbReference>
<dbReference type="NCBIfam" id="TIGR01030">
    <property type="entry name" value="rpmH_bact"/>
    <property type="match status" value="1"/>
</dbReference>
<gene>
    <name evidence="6" type="ORF">L798_10018</name>
</gene>
<keyword evidence="3" id="KW-0687">Ribonucleoprotein</keyword>
<dbReference type="PANTHER" id="PTHR14503:SF4">
    <property type="entry name" value="LARGE RIBOSOMAL SUBUNIT PROTEIN BL34M"/>
    <property type="match status" value="1"/>
</dbReference>
<dbReference type="FunCoup" id="A0A067R2C3">
    <property type="interactions" value="158"/>
</dbReference>
<accession>A0A067R2C3</accession>
<evidence type="ECO:0000256" key="1">
    <source>
        <dbReference type="ARBA" id="ARBA00010111"/>
    </source>
</evidence>
<dbReference type="Gene3D" id="1.10.287.3980">
    <property type="match status" value="1"/>
</dbReference>
<reference evidence="6 7" key="1">
    <citation type="journal article" date="2014" name="Nat. Commun.">
        <title>Molecular traces of alternative social organization in a termite genome.</title>
        <authorList>
            <person name="Terrapon N."/>
            <person name="Li C."/>
            <person name="Robertson H.M."/>
            <person name="Ji L."/>
            <person name="Meng X."/>
            <person name="Booth W."/>
            <person name="Chen Z."/>
            <person name="Childers C.P."/>
            <person name="Glastad K.M."/>
            <person name="Gokhale K."/>
            <person name="Gowin J."/>
            <person name="Gronenberg W."/>
            <person name="Hermansen R.A."/>
            <person name="Hu H."/>
            <person name="Hunt B.G."/>
            <person name="Huylmans A.K."/>
            <person name="Khalil S.M."/>
            <person name="Mitchell R.D."/>
            <person name="Munoz-Torres M.C."/>
            <person name="Mustard J.A."/>
            <person name="Pan H."/>
            <person name="Reese J.T."/>
            <person name="Scharf M.E."/>
            <person name="Sun F."/>
            <person name="Vogel H."/>
            <person name="Xiao J."/>
            <person name="Yang W."/>
            <person name="Yang Z."/>
            <person name="Yang Z."/>
            <person name="Zhou J."/>
            <person name="Zhu J."/>
            <person name="Brent C.S."/>
            <person name="Elsik C.G."/>
            <person name="Goodisman M.A."/>
            <person name="Liberles D.A."/>
            <person name="Roe R.M."/>
            <person name="Vargo E.L."/>
            <person name="Vilcinskas A."/>
            <person name="Wang J."/>
            <person name="Bornberg-Bauer E."/>
            <person name="Korb J."/>
            <person name="Zhang G."/>
            <person name="Liebig J."/>
        </authorList>
    </citation>
    <scope>NUCLEOTIDE SEQUENCE [LARGE SCALE GENOMIC DNA]</scope>
    <source>
        <tissue evidence="6">Whole organism</tissue>
    </source>
</reference>
<evidence type="ECO:0000256" key="4">
    <source>
        <dbReference type="ARBA" id="ARBA00035274"/>
    </source>
</evidence>
<dbReference type="GO" id="GO:0005762">
    <property type="term" value="C:mitochondrial large ribosomal subunit"/>
    <property type="evidence" value="ECO:0007669"/>
    <property type="project" value="TreeGrafter"/>
</dbReference>
<protein>
    <recommendedName>
        <fullName evidence="4">Large ribosomal subunit protein bL34m</fullName>
    </recommendedName>
    <alternativeName>
        <fullName evidence="5">39S ribosomal protein L34, mitochondrial</fullName>
    </alternativeName>
</protein>
<evidence type="ECO:0000313" key="6">
    <source>
        <dbReference type="EMBL" id="KDR16128.1"/>
    </source>
</evidence>
<dbReference type="Proteomes" id="UP000027135">
    <property type="component" value="Unassembled WGS sequence"/>
</dbReference>
<sequence length="54" mass="6527">WGYIFVRTNVRCHFPRPSEFKRIKRHGLKVRMSTAAGRRIIMRRILKGRHVLSH</sequence>
<dbReference type="OMA" id="MRYHFPR"/>
<name>A0A067R2C3_ZOONE</name>
<evidence type="ECO:0000256" key="5">
    <source>
        <dbReference type="ARBA" id="ARBA00035434"/>
    </source>
</evidence>
<dbReference type="InParanoid" id="A0A067R2C3"/>
<dbReference type="GO" id="GO:0006412">
    <property type="term" value="P:translation"/>
    <property type="evidence" value="ECO:0007669"/>
    <property type="project" value="InterPro"/>
</dbReference>
<dbReference type="eggNOG" id="ENOG502SBTE">
    <property type="taxonomic scope" value="Eukaryota"/>
</dbReference>